<proteinExistence type="predicted"/>
<dbReference type="GO" id="GO:0006508">
    <property type="term" value="P:proteolysis"/>
    <property type="evidence" value="ECO:0007669"/>
    <property type="project" value="InterPro"/>
</dbReference>
<dbReference type="InterPro" id="IPR043504">
    <property type="entry name" value="Peptidase_S1_PA_chymotrypsin"/>
</dbReference>
<dbReference type="EMBL" id="UINC01159072">
    <property type="protein sequence ID" value="SVD56958.1"/>
    <property type="molecule type" value="Genomic_DNA"/>
</dbReference>
<protein>
    <recommendedName>
        <fullName evidence="1">Peptidase S1 domain-containing protein</fullName>
    </recommendedName>
</protein>
<sequence>AGFDFDGLIIKFDGEIGQGNSGGPALNKKGQLVGIVTYGYSDESAGNLGMMFSTRAFYYGLAEELVKYTEIPSATGTRYGLKAIGIPAYVAKPSEWSLTAGLNYFHIAAPDLSTNSETQLTDDYKVVGIFVANSFPGESPEAILNRLVTEFGESFQRIPESAIPPLLGFDDCELLKTVNEYSETPFTRRGYVYPGSWFSHSGLYTAFCVGISDGQKLIAFAESPDKNDIHYEGGLLSKISLTR</sequence>
<feature type="domain" description="Peptidase S1" evidence="1">
    <location>
        <begin position="15"/>
        <end position="50"/>
    </location>
</feature>
<dbReference type="Pfam" id="PF00089">
    <property type="entry name" value="Trypsin"/>
    <property type="match status" value="1"/>
</dbReference>
<feature type="non-terminal residue" evidence="2">
    <location>
        <position position="1"/>
    </location>
</feature>
<dbReference type="Gene3D" id="2.40.10.10">
    <property type="entry name" value="Trypsin-like serine proteases"/>
    <property type="match status" value="1"/>
</dbReference>
<name>A0A382WFR6_9ZZZZ</name>
<dbReference type="InterPro" id="IPR009003">
    <property type="entry name" value="Peptidase_S1_PA"/>
</dbReference>
<accession>A0A382WFR6</accession>
<evidence type="ECO:0000313" key="2">
    <source>
        <dbReference type="EMBL" id="SVD56958.1"/>
    </source>
</evidence>
<gene>
    <name evidence="2" type="ORF">METZ01_LOCUS409812</name>
</gene>
<dbReference type="InterPro" id="IPR001254">
    <property type="entry name" value="Trypsin_dom"/>
</dbReference>
<organism evidence="2">
    <name type="scientific">marine metagenome</name>
    <dbReference type="NCBI Taxonomy" id="408172"/>
    <lineage>
        <taxon>unclassified sequences</taxon>
        <taxon>metagenomes</taxon>
        <taxon>ecological metagenomes</taxon>
    </lineage>
</organism>
<dbReference type="SUPFAM" id="SSF50494">
    <property type="entry name" value="Trypsin-like serine proteases"/>
    <property type="match status" value="1"/>
</dbReference>
<reference evidence="2" key="1">
    <citation type="submission" date="2018-05" db="EMBL/GenBank/DDBJ databases">
        <authorList>
            <person name="Lanie J.A."/>
            <person name="Ng W.-L."/>
            <person name="Kazmierczak K.M."/>
            <person name="Andrzejewski T.M."/>
            <person name="Davidsen T.M."/>
            <person name="Wayne K.J."/>
            <person name="Tettelin H."/>
            <person name="Glass J.I."/>
            <person name="Rusch D."/>
            <person name="Podicherti R."/>
            <person name="Tsui H.-C.T."/>
            <person name="Winkler M.E."/>
        </authorList>
    </citation>
    <scope>NUCLEOTIDE SEQUENCE</scope>
</reference>
<dbReference type="AlphaFoldDB" id="A0A382WFR6"/>
<dbReference type="GO" id="GO:0004252">
    <property type="term" value="F:serine-type endopeptidase activity"/>
    <property type="evidence" value="ECO:0007669"/>
    <property type="project" value="InterPro"/>
</dbReference>
<evidence type="ECO:0000259" key="1">
    <source>
        <dbReference type="Pfam" id="PF00089"/>
    </source>
</evidence>